<sequence>MTGSHLQYLPRSRCNSLDDYLYNHSFEETLSIPISTPAPNDN</sequence>
<organism evidence="1 2">
    <name type="scientific">Anopheles quadriannulatus</name>
    <name type="common">Mosquito</name>
    <dbReference type="NCBI Taxonomy" id="34691"/>
    <lineage>
        <taxon>Eukaryota</taxon>
        <taxon>Metazoa</taxon>
        <taxon>Ecdysozoa</taxon>
        <taxon>Arthropoda</taxon>
        <taxon>Hexapoda</taxon>
        <taxon>Insecta</taxon>
        <taxon>Pterygota</taxon>
        <taxon>Neoptera</taxon>
        <taxon>Endopterygota</taxon>
        <taxon>Diptera</taxon>
        <taxon>Nematocera</taxon>
        <taxon>Culicoidea</taxon>
        <taxon>Culicidae</taxon>
        <taxon>Anophelinae</taxon>
        <taxon>Anopheles</taxon>
    </lineage>
</organism>
<dbReference type="VEuPathDB" id="VectorBase:AQUA012003"/>
<name>A0A182XQ51_ANOQN</name>
<accession>A0A182XQ51</accession>
<reference evidence="1" key="1">
    <citation type="submission" date="2020-05" db="UniProtKB">
        <authorList>
            <consortium name="EnsemblMetazoa"/>
        </authorList>
    </citation>
    <scope>IDENTIFICATION</scope>
    <source>
        <strain evidence="1">SANGQUA</strain>
    </source>
</reference>
<proteinExistence type="predicted"/>
<dbReference type="EnsemblMetazoa" id="AQUA012003-RA">
    <property type="protein sequence ID" value="AQUA012003-PA"/>
    <property type="gene ID" value="AQUA012003"/>
</dbReference>
<keyword evidence="2" id="KW-1185">Reference proteome</keyword>
<protein>
    <submittedName>
        <fullName evidence="1">Uncharacterized protein</fullName>
    </submittedName>
</protein>
<dbReference type="Proteomes" id="UP000076407">
    <property type="component" value="Unassembled WGS sequence"/>
</dbReference>
<evidence type="ECO:0000313" key="2">
    <source>
        <dbReference type="Proteomes" id="UP000076407"/>
    </source>
</evidence>
<evidence type="ECO:0000313" key="1">
    <source>
        <dbReference type="EnsemblMetazoa" id="AQUA012003-PA"/>
    </source>
</evidence>
<dbReference type="AlphaFoldDB" id="A0A182XQ51"/>